<reference evidence="4" key="1">
    <citation type="journal article" date="2019" name="Int. J. Syst. Evol. Microbiol.">
        <title>The Global Catalogue of Microorganisms (GCM) 10K type strain sequencing project: providing services to taxonomists for standard genome sequencing and annotation.</title>
        <authorList>
            <consortium name="The Broad Institute Genomics Platform"/>
            <consortium name="The Broad Institute Genome Sequencing Center for Infectious Disease"/>
            <person name="Wu L."/>
            <person name="Ma J."/>
        </authorList>
    </citation>
    <scope>NUCLEOTIDE SEQUENCE [LARGE SCALE GENOMIC DNA]</scope>
    <source>
        <strain evidence="4">JCM 31202</strain>
    </source>
</reference>
<evidence type="ECO:0008006" key="5">
    <source>
        <dbReference type="Google" id="ProtNLM"/>
    </source>
</evidence>
<keyword evidence="2" id="KW-0472">Membrane</keyword>
<dbReference type="RefSeq" id="WP_378305885.1">
    <property type="nucleotide sequence ID" value="NZ_JBHTJA010000122.1"/>
</dbReference>
<evidence type="ECO:0000256" key="2">
    <source>
        <dbReference type="SAM" id="Phobius"/>
    </source>
</evidence>
<evidence type="ECO:0000256" key="1">
    <source>
        <dbReference type="SAM" id="MobiDB-lite"/>
    </source>
</evidence>
<organism evidence="3 4">
    <name type="scientific">Actinomadura sediminis</name>
    <dbReference type="NCBI Taxonomy" id="1038904"/>
    <lineage>
        <taxon>Bacteria</taxon>
        <taxon>Bacillati</taxon>
        <taxon>Actinomycetota</taxon>
        <taxon>Actinomycetes</taxon>
        <taxon>Streptosporangiales</taxon>
        <taxon>Thermomonosporaceae</taxon>
        <taxon>Actinomadura</taxon>
    </lineage>
</organism>
<protein>
    <recommendedName>
        <fullName evidence="5">PH domain-containing protein</fullName>
    </recommendedName>
</protein>
<feature type="region of interest" description="Disordered" evidence="1">
    <location>
        <begin position="154"/>
        <end position="176"/>
    </location>
</feature>
<sequence length="176" mass="18392">MDASSPPDSVTVNVADLQARQMVVGMAVAGFFGAVAVAAAVTGNVDGGTGVRVAAFVIGLVFSLIGVLPLLMWRVAFRRRRLVLDASGIRWDDPDGRPWAVPWAELSGVRLANPEPDAGGTRVGPEVSLLLYPAGPEFRAAHQWSIWPSTNPANRASPTCCRSAAPTGSSPRSTTG</sequence>
<evidence type="ECO:0000313" key="3">
    <source>
        <dbReference type="EMBL" id="MFD0905214.1"/>
    </source>
</evidence>
<feature type="transmembrane region" description="Helical" evidence="2">
    <location>
        <begin position="23"/>
        <end position="41"/>
    </location>
</feature>
<keyword evidence="4" id="KW-1185">Reference proteome</keyword>
<feature type="transmembrane region" description="Helical" evidence="2">
    <location>
        <begin position="53"/>
        <end position="73"/>
    </location>
</feature>
<gene>
    <name evidence="3" type="ORF">ACFQ11_32900</name>
</gene>
<accession>A0ABW3F090</accession>
<comment type="caution">
    <text evidence="3">The sequence shown here is derived from an EMBL/GenBank/DDBJ whole genome shotgun (WGS) entry which is preliminary data.</text>
</comment>
<dbReference type="EMBL" id="JBHTJA010000122">
    <property type="protein sequence ID" value="MFD0905214.1"/>
    <property type="molecule type" value="Genomic_DNA"/>
</dbReference>
<keyword evidence="2" id="KW-0812">Transmembrane</keyword>
<evidence type="ECO:0000313" key="4">
    <source>
        <dbReference type="Proteomes" id="UP001596972"/>
    </source>
</evidence>
<dbReference type="Proteomes" id="UP001596972">
    <property type="component" value="Unassembled WGS sequence"/>
</dbReference>
<proteinExistence type="predicted"/>
<feature type="compositionally biased region" description="Polar residues" evidence="1">
    <location>
        <begin position="166"/>
        <end position="176"/>
    </location>
</feature>
<name>A0ABW3F090_9ACTN</name>
<keyword evidence="2" id="KW-1133">Transmembrane helix</keyword>